<protein>
    <submittedName>
        <fullName evidence="1">Uncharacterized protein</fullName>
    </submittedName>
</protein>
<name>A0A9P6DC02_PLEER</name>
<dbReference type="AlphaFoldDB" id="A0A9P6DC02"/>
<accession>A0A9P6DC02</accession>
<reference evidence="1" key="1">
    <citation type="submission" date="2020-11" db="EMBL/GenBank/DDBJ databases">
        <authorList>
            <consortium name="DOE Joint Genome Institute"/>
            <person name="Ahrendt S."/>
            <person name="Riley R."/>
            <person name="Andreopoulos W."/>
            <person name="Labutti K."/>
            <person name="Pangilinan J."/>
            <person name="Ruiz-Duenas F.J."/>
            <person name="Barrasa J.M."/>
            <person name="Sanchez-Garcia M."/>
            <person name="Camarero S."/>
            <person name="Miyauchi S."/>
            <person name="Serrano A."/>
            <person name="Linde D."/>
            <person name="Babiker R."/>
            <person name="Drula E."/>
            <person name="Ayuso-Fernandez I."/>
            <person name="Pacheco R."/>
            <person name="Padilla G."/>
            <person name="Ferreira P."/>
            <person name="Barriuso J."/>
            <person name="Kellner H."/>
            <person name="Castanera R."/>
            <person name="Alfaro M."/>
            <person name="Ramirez L."/>
            <person name="Pisabarro A.G."/>
            <person name="Kuo A."/>
            <person name="Tritt A."/>
            <person name="Lipzen A."/>
            <person name="He G."/>
            <person name="Yan M."/>
            <person name="Ng V."/>
            <person name="Cullen D."/>
            <person name="Martin F."/>
            <person name="Rosso M.-N."/>
            <person name="Henrissat B."/>
            <person name="Hibbett D."/>
            <person name="Martinez A.T."/>
            <person name="Grigoriev I.V."/>
        </authorList>
    </citation>
    <scope>NUCLEOTIDE SEQUENCE</scope>
    <source>
        <strain evidence="1">ATCC 90797</strain>
    </source>
</reference>
<gene>
    <name evidence="1" type="ORF">BDN71DRAFT_210379</name>
</gene>
<evidence type="ECO:0000313" key="1">
    <source>
        <dbReference type="EMBL" id="KAF9490223.1"/>
    </source>
</evidence>
<dbReference type="Proteomes" id="UP000807025">
    <property type="component" value="Unassembled WGS sequence"/>
</dbReference>
<keyword evidence="2" id="KW-1185">Reference proteome</keyword>
<proteinExistence type="predicted"/>
<dbReference type="EMBL" id="MU154647">
    <property type="protein sequence ID" value="KAF9490223.1"/>
    <property type="molecule type" value="Genomic_DNA"/>
</dbReference>
<comment type="caution">
    <text evidence="1">The sequence shown here is derived from an EMBL/GenBank/DDBJ whole genome shotgun (WGS) entry which is preliminary data.</text>
</comment>
<organism evidence="1 2">
    <name type="scientific">Pleurotus eryngii</name>
    <name type="common">Boletus of the steppes</name>
    <dbReference type="NCBI Taxonomy" id="5323"/>
    <lineage>
        <taxon>Eukaryota</taxon>
        <taxon>Fungi</taxon>
        <taxon>Dikarya</taxon>
        <taxon>Basidiomycota</taxon>
        <taxon>Agaricomycotina</taxon>
        <taxon>Agaricomycetes</taxon>
        <taxon>Agaricomycetidae</taxon>
        <taxon>Agaricales</taxon>
        <taxon>Pleurotineae</taxon>
        <taxon>Pleurotaceae</taxon>
        <taxon>Pleurotus</taxon>
    </lineage>
</organism>
<sequence length="186" mass="19600">MSGGGVCSVCIFPGAESVGVYLRRRHSGGGRVLVLFHSRGPQCAVIVGRSNVGRTDRLYLPFNVSTGSSSNLLLPVPPLGAAINSVSRCCASFDGEKGWRGHTIRSNSPSRYLIDITGTSSWLATHSPCCLSSLPPPRPRSRECLSSVLSTLNTQLGSSKTMPTIAEPFTLATGDTGAHIWTSIGL</sequence>
<evidence type="ECO:0000313" key="2">
    <source>
        <dbReference type="Proteomes" id="UP000807025"/>
    </source>
</evidence>